<accession>A0AA88EBG0</accession>
<comment type="caution">
    <text evidence="1">The sequence shown here is derived from an EMBL/GenBank/DDBJ whole genome shotgun (WGS) entry which is preliminary data.</text>
</comment>
<dbReference type="EMBL" id="BTGU01010083">
    <property type="protein sequence ID" value="GMN71441.1"/>
    <property type="molecule type" value="Genomic_DNA"/>
</dbReference>
<evidence type="ECO:0000313" key="2">
    <source>
        <dbReference type="Proteomes" id="UP001187192"/>
    </source>
</evidence>
<keyword evidence="2" id="KW-1185">Reference proteome</keyword>
<protein>
    <submittedName>
        <fullName evidence="1">Uncharacterized protein</fullName>
    </submittedName>
</protein>
<reference evidence="1" key="1">
    <citation type="submission" date="2023-07" db="EMBL/GenBank/DDBJ databases">
        <title>draft genome sequence of fig (Ficus carica).</title>
        <authorList>
            <person name="Takahashi T."/>
            <person name="Nishimura K."/>
        </authorList>
    </citation>
    <scope>NUCLEOTIDE SEQUENCE</scope>
</reference>
<gene>
    <name evidence="1" type="ORF">TIFTF001_051833</name>
</gene>
<sequence>MVVGVGVGFRDEGRGRVFRDGIGIRIQGRVHGRGRVSRWELVSAYGTGVGRGRVFGGVRDRVLGSGSGFRTSVRVRFRAGVLGLGLGFRDKVVWGWGLEWGFKVGVGFRFKTGVWFQGWGWVLGPGE</sequence>
<evidence type="ECO:0000313" key="1">
    <source>
        <dbReference type="EMBL" id="GMN71441.1"/>
    </source>
</evidence>
<proteinExistence type="predicted"/>
<name>A0AA88EBG0_FICCA</name>
<dbReference type="AlphaFoldDB" id="A0AA88EBG0"/>
<organism evidence="1 2">
    <name type="scientific">Ficus carica</name>
    <name type="common">Common fig</name>
    <dbReference type="NCBI Taxonomy" id="3494"/>
    <lineage>
        <taxon>Eukaryota</taxon>
        <taxon>Viridiplantae</taxon>
        <taxon>Streptophyta</taxon>
        <taxon>Embryophyta</taxon>
        <taxon>Tracheophyta</taxon>
        <taxon>Spermatophyta</taxon>
        <taxon>Magnoliopsida</taxon>
        <taxon>eudicotyledons</taxon>
        <taxon>Gunneridae</taxon>
        <taxon>Pentapetalae</taxon>
        <taxon>rosids</taxon>
        <taxon>fabids</taxon>
        <taxon>Rosales</taxon>
        <taxon>Moraceae</taxon>
        <taxon>Ficeae</taxon>
        <taxon>Ficus</taxon>
    </lineage>
</organism>
<dbReference type="Gramene" id="FCD_00037835-RA">
    <property type="protein sequence ID" value="FCD_00037835-RA:cds"/>
    <property type="gene ID" value="FCD_00037835"/>
</dbReference>
<dbReference type="Proteomes" id="UP001187192">
    <property type="component" value="Unassembled WGS sequence"/>
</dbReference>